<feature type="region of interest" description="Disordered" evidence="1">
    <location>
        <begin position="51"/>
        <end position="117"/>
    </location>
</feature>
<dbReference type="AlphaFoldDB" id="A0A8J2P479"/>
<protein>
    <submittedName>
        <fullName evidence="2">Uncharacterized protein</fullName>
    </submittedName>
</protein>
<evidence type="ECO:0000256" key="1">
    <source>
        <dbReference type="SAM" id="MobiDB-lite"/>
    </source>
</evidence>
<keyword evidence="3" id="KW-1185">Reference proteome</keyword>
<feature type="compositionally biased region" description="Basic and acidic residues" evidence="1">
    <location>
        <begin position="68"/>
        <end position="87"/>
    </location>
</feature>
<comment type="caution">
    <text evidence="2">The sequence shown here is derived from an EMBL/GenBank/DDBJ whole genome shotgun (WGS) entry which is preliminary data.</text>
</comment>
<organism evidence="2 3">
    <name type="scientific">Allacma fusca</name>
    <dbReference type="NCBI Taxonomy" id="39272"/>
    <lineage>
        <taxon>Eukaryota</taxon>
        <taxon>Metazoa</taxon>
        <taxon>Ecdysozoa</taxon>
        <taxon>Arthropoda</taxon>
        <taxon>Hexapoda</taxon>
        <taxon>Collembola</taxon>
        <taxon>Symphypleona</taxon>
        <taxon>Sminthuridae</taxon>
        <taxon>Allacma</taxon>
    </lineage>
</organism>
<accession>A0A8J2P479</accession>
<gene>
    <name evidence="2" type="ORF">AFUS01_LOCUS12571</name>
</gene>
<evidence type="ECO:0000313" key="2">
    <source>
        <dbReference type="EMBL" id="CAG7723485.1"/>
    </source>
</evidence>
<dbReference type="EMBL" id="CAJVCH010099537">
    <property type="protein sequence ID" value="CAG7723485.1"/>
    <property type="molecule type" value="Genomic_DNA"/>
</dbReference>
<feature type="compositionally biased region" description="Low complexity" evidence="1">
    <location>
        <begin position="99"/>
        <end position="111"/>
    </location>
</feature>
<sequence length="322" mass="35897">MSKLVTSDIEGLIDILQATLPAGAAAPTLSDIDEDSESAIEELGPINTTNIIVKKGQQETDQGVSKLTPEDVDKKKKTEVDSGKGEDVGVDNTTPVGITAASAGEAETSGSDDNFDDEKAEHDIIEYPCRRPQCYLCDKSVCECDFGFKWRPRSLEDSESAICLLEERIIYLERIAEDQCAGSKRIAEDVEAHTFLLKQMQHKIGWRCGYAVSVRDELVPEKQQDRRSVWIGNMLRQIGILIRGRYSGVDLSISNIDIGGQDMKKIFVIRFPFNLPVCYILRGFGSMRPFVRVDEINPYLDDQGLTEYFSIYSKICTGDTCE</sequence>
<reference evidence="2" key="1">
    <citation type="submission" date="2021-06" db="EMBL/GenBank/DDBJ databases">
        <authorList>
            <person name="Hodson N. C."/>
            <person name="Mongue J. A."/>
            <person name="Jaron S. K."/>
        </authorList>
    </citation>
    <scope>NUCLEOTIDE SEQUENCE</scope>
</reference>
<evidence type="ECO:0000313" key="3">
    <source>
        <dbReference type="Proteomes" id="UP000708208"/>
    </source>
</evidence>
<dbReference type="Proteomes" id="UP000708208">
    <property type="component" value="Unassembled WGS sequence"/>
</dbReference>
<proteinExistence type="predicted"/>
<name>A0A8J2P479_9HEXA</name>